<comment type="caution">
    <text evidence="2">The sequence shown here is derived from an EMBL/GenBank/DDBJ whole genome shotgun (WGS) entry which is preliminary data.</text>
</comment>
<evidence type="ECO:0000313" key="2">
    <source>
        <dbReference type="EMBL" id="KAK5873087.1"/>
    </source>
</evidence>
<organism evidence="2 3">
    <name type="scientific">Eleginops maclovinus</name>
    <name type="common">Patagonian blennie</name>
    <name type="synonym">Eleginus maclovinus</name>
    <dbReference type="NCBI Taxonomy" id="56733"/>
    <lineage>
        <taxon>Eukaryota</taxon>
        <taxon>Metazoa</taxon>
        <taxon>Chordata</taxon>
        <taxon>Craniata</taxon>
        <taxon>Vertebrata</taxon>
        <taxon>Euteleostomi</taxon>
        <taxon>Actinopterygii</taxon>
        <taxon>Neopterygii</taxon>
        <taxon>Teleostei</taxon>
        <taxon>Neoteleostei</taxon>
        <taxon>Acanthomorphata</taxon>
        <taxon>Eupercaria</taxon>
        <taxon>Perciformes</taxon>
        <taxon>Notothenioidei</taxon>
        <taxon>Eleginopidae</taxon>
        <taxon>Eleginops</taxon>
    </lineage>
</organism>
<dbReference type="EMBL" id="JAUZQC010000004">
    <property type="protein sequence ID" value="KAK5873087.1"/>
    <property type="molecule type" value="Genomic_DNA"/>
</dbReference>
<dbReference type="AlphaFoldDB" id="A0AAN8AXX4"/>
<feature type="region of interest" description="Disordered" evidence="1">
    <location>
        <begin position="45"/>
        <end position="67"/>
    </location>
</feature>
<reference evidence="2 3" key="1">
    <citation type="journal article" date="2023" name="Genes (Basel)">
        <title>Chromosome-Level Genome Assembly and Circadian Gene Repertoire of the Patagonia Blennie Eleginops maclovinus-The Closest Ancestral Proxy of Antarctic Cryonotothenioids.</title>
        <authorList>
            <person name="Cheng C.C."/>
            <person name="Rivera-Colon A.G."/>
            <person name="Minhas B.F."/>
            <person name="Wilson L."/>
            <person name="Rayamajhi N."/>
            <person name="Vargas-Chacoff L."/>
            <person name="Catchen J.M."/>
        </authorList>
    </citation>
    <scope>NUCLEOTIDE SEQUENCE [LARGE SCALE GENOMIC DNA]</scope>
    <source>
        <strain evidence="2">JMC-PN-2008</strain>
    </source>
</reference>
<evidence type="ECO:0000256" key="1">
    <source>
        <dbReference type="SAM" id="MobiDB-lite"/>
    </source>
</evidence>
<sequence length="67" mass="7618">MKEAGIEPEERLEENCAAVKRETASHYPGYHSNVPAHHSSIFPELRDRSLFDGEEAGERSTEKEQAY</sequence>
<proteinExistence type="predicted"/>
<reference evidence="2 3" key="2">
    <citation type="journal article" date="2023" name="Mol. Biol. Evol.">
        <title>Genomics of Secondarily Temperate Adaptation in the Only Non-Antarctic Icefish.</title>
        <authorList>
            <person name="Rivera-Colon A.G."/>
            <person name="Rayamajhi N."/>
            <person name="Minhas B.F."/>
            <person name="Madrigal G."/>
            <person name="Bilyk K.T."/>
            <person name="Yoon V."/>
            <person name="Hune M."/>
            <person name="Gregory S."/>
            <person name="Cheng C.H.C."/>
            <person name="Catchen J.M."/>
        </authorList>
    </citation>
    <scope>NUCLEOTIDE SEQUENCE [LARGE SCALE GENOMIC DNA]</scope>
    <source>
        <strain evidence="2">JMC-PN-2008</strain>
    </source>
</reference>
<protein>
    <submittedName>
        <fullName evidence="2">Uncharacterized protein</fullName>
    </submittedName>
</protein>
<accession>A0AAN8AXX4</accession>
<gene>
    <name evidence="2" type="ORF">PBY51_013731</name>
</gene>
<dbReference type="Proteomes" id="UP001346869">
    <property type="component" value="Unassembled WGS sequence"/>
</dbReference>
<evidence type="ECO:0000313" key="3">
    <source>
        <dbReference type="Proteomes" id="UP001346869"/>
    </source>
</evidence>
<keyword evidence="3" id="KW-1185">Reference proteome</keyword>
<name>A0AAN8AXX4_ELEMC</name>